<keyword evidence="8" id="KW-1185">Reference proteome</keyword>
<feature type="domain" description="Phospholipid/glycerol acyltransferase" evidence="6">
    <location>
        <begin position="87"/>
        <end position="199"/>
    </location>
</feature>
<evidence type="ECO:0000256" key="4">
    <source>
        <dbReference type="ARBA" id="ARBA00023098"/>
    </source>
</evidence>
<organism evidence="7 8">
    <name type="scientific">Nonomuraea soli</name>
    <dbReference type="NCBI Taxonomy" id="1032476"/>
    <lineage>
        <taxon>Bacteria</taxon>
        <taxon>Bacillati</taxon>
        <taxon>Actinomycetota</taxon>
        <taxon>Actinomycetes</taxon>
        <taxon>Streptosporangiales</taxon>
        <taxon>Streptosporangiaceae</taxon>
        <taxon>Nonomuraea</taxon>
    </lineage>
</organism>
<dbReference type="CDD" id="cd07989">
    <property type="entry name" value="LPLAT_AGPAT-like"/>
    <property type="match status" value="1"/>
</dbReference>
<evidence type="ECO:0000313" key="8">
    <source>
        <dbReference type="Proteomes" id="UP000530928"/>
    </source>
</evidence>
<proteinExistence type="predicted"/>
<reference evidence="7 8" key="1">
    <citation type="submission" date="2020-07" db="EMBL/GenBank/DDBJ databases">
        <title>Genomic Encyclopedia of Type Strains, Phase IV (KMG-IV): sequencing the most valuable type-strain genomes for metagenomic binning, comparative biology and taxonomic classification.</title>
        <authorList>
            <person name="Goeker M."/>
        </authorList>
    </citation>
    <scope>NUCLEOTIDE SEQUENCE [LARGE SCALE GENOMIC DNA]</scope>
    <source>
        <strain evidence="7 8">DSM 45533</strain>
    </source>
</reference>
<name>A0A7W0HPY8_9ACTN</name>
<comment type="caution">
    <text evidence="7">The sequence shown here is derived from an EMBL/GenBank/DDBJ whole genome shotgun (WGS) entry which is preliminary data.</text>
</comment>
<evidence type="ECO:0000313" key="7">
    <source>
        <dbReference type="EMBL" id="MBA2891353.1"/>
    </source>
</evidence>
<comment type="pathway">
    <text evidence="1">Lipid metabolism.</text>
</comment>
<dbReference type="SUPFAM" id="SSF69593">
    <property type="entry name" value="Glycerol-3-phosphate (1)-acyltransferase"/>
    <property type="match status" value="1"/>
</dbReference>
<accession>A0A7W0HPY8</accession>
<dbReference type="Proteomes" id="UP000530928">
    <property type="component" value="Unassembled WGS sequence"/>
</dbReference>
<dbReference type="PANTHER" id="PTHR10434">
    <property type="entry name" value="1-ACYL-SN-GLYCEROL-3-PHOSPHATE ACYLTRANSFERASE"/>
    <property type="match status" value="1"/>
</dbReference>
<dbReference type="GO" id="GO:0006654">
    <property type="term" value="P:phosphatidic acid biosynthetic process"/>
    <property type="evidence" value="ECO:0007669"/>
    <property type="project" value="TreeGrafter"/>
</dbReference>
<evidence type="ECO:0000256" key="1">
    <source>
        <dbReference type="ARBA" id="ARBA00005189"/>
    </source>
</evidence>
<keyword evidence="3 7" id="KW-0808">Transferase</keyword>
<dbReference type="PANTHER" id="PTHR10434:SF64">
    <property type="entry name" value="1-ACYL-SN-GLYCEROL-3-PHOSPHATE ACYLTRANSFERASE-RELATED"/>
    <property type="match status" value="1"/>
</dbReference>
<dbReference type="EMBL" id="JACDUR010000003">
    <property type="protein sequence ID" value="MBA2891353.1"/>
    <property type="molecule type" value="Genomic_DNA"/>
</dbReference>
<keyword evidence="5 7" id="KW-0012">Acyltransferase</keyword>
<dbReference type="SMART" id="SM00563">
    <property type="entry name" value="PlsC"/>
    <property type="match status" value="1"/>
</dbReference>
<protein>
    <submittedName>
        <fullName evidence="7">1-acyl-sn-glycerol-3-phosphate acyltransferase</fullName>
    </submittedName>
</protein>
<evidence type="ECO:0000259" key="6">
    <source>
        <dbReference type="SMART" id="SM00563"/>
    </source>
</evidence>
<gene>
    <name evidence="7" type="ORF">HNR30_002694</name>
</gene>
<dbReference type="GO" id="GO:0003841">
    <property type="term" value="F:1-acylglycerol-3-phosphate O-acyltransferase activity"/>
    <property type="evidence" value="ECO:0007669"/>
    <property type="project" value="TreeGrafter"/>
</dbReference>
<dbReference type="RefSeq" id="WP_181610160.1">
    <property type="nucleotide sequence ID" value="NZ_BAABAM010000002.1"/>
</dbReference>
<keyword evidence="4" id="KW-0443">Lipid metabolism</keyword>
<evidence type="ECO:0000256" key="5">
    <source>
        <dbReference type="ARBA" id="ARBA00023315"/>
    </source>
</evidence>
<dbReference type="Pfam" id="PF01553">
    <property type="entry name" value="Acyltransferase"/>
    <property type="match status" value="1"/>
</dbReference>
<evidence type="ECO:0000256" key="3">
    <source>
        <dbReference type="ARBA" id="ARBA00022679"/>
    </source>
</evidence>
<keyword evidence="2" id="KW-0444">Lipid biosynthesis</keyword>
<dbReference type="InterPro" id="IPR002123">
    <property type="entry name" value="Plipid/glycerol_acylTrfase"/>
</dbReference>
<evidence type="ECO:0000256" key="2">
    <source>
        <dbReference type="ARBA" id="ARBA00022516"/>
    </source>
</evidence>
<dbReference type="AlphaFoldDB" id="A0A7W0HPY8"/>
<sequence length="279" mass="29317">MSWFPTSPCTPQACIQKPSRPASWVRRLVRVLAAVSVVAAALVVRGTSPAWSRALVRALGIRIEVRRGFAVYGGAGWPREVGGDGSALIVANHISWLDPLVMAAALGGTPLAKQEVATWPLIGGLVRRSGALFIVRGSLHALPEAVARVSAALREGRSVAAFPEGTTWCGRGGGTFRPAVFQAALDAGVPVRPVALAYREDNQQGSTAAAYIGQDSLLSSVFRMVSVRRLTIQVTVLPPLTAVDRRHLARAAEAAVVCVTGQAVRQTGRVLHPSGLTVG</sequence>